<accession>A0A9D1UPY1</accession>
<reference evidence="1" key="1">
    <citation type="journal article" date="2021" name="PeerJ">
        <title>Extensive microbial diversity within the chicken gut microbiome revealed by metagenomics and culture.</title>
        <authorList>
            <person name="Gilroy R."/>
            <person name="Ravi A."/>
            <person name="Getino M."/>
            <person name="Pursley I."/>
            <person name="Horton D.L."/>
            <person name="Alikhan N.F."/>
            <person name="Baker D."/>
            <person name="Gharbi K."/>
            <person name="Hall N."/>
            <person name="Watson M."/>
            <person name="Adriaenssens E.M."/>
            <person name="Foster-Nyarko E."/>
            <person name="Jarju S."/>
            <person name="Secka A."/>
            <person name="Antonio M."/>
            <person name="Oren A."/>
            <person name="Chaudhuri R.R."/>
            <person name="La Ragione R."/>
            <person name="Hildebrand F."/>
            <person name="Pallen M.J."/>
        </authorList>
    </citation>
    <scope>NUCLEOTIDE SEQUENCE</scope>
    <source>
        <strain evidence="1">4376</strain>
    </source>
</reference>
<evidence type="ECO:0000313" key="2">
    <source>
        <dbReference type="Proteomes" id="UP000824189"/>
    </source>
</evidence>
<organism evidence="1 2">
    <name type="scientific">Candidatus Corynebacterium gallistercoris</name>
    <dbReference type="NCBI Taxonomy" id="2838530"/>
    <lineage>
        <taxon>Bacteria</taxon>
        <taxon>Bacillati</taxon>
        <taxon>Actinomycetota</taxon>
        <taxon>Actinomycetes</taxon>
        <taxon>Mycobacteriales</taxon>
        <taxon>Corynebacteriaceae</taxon>
        <taxon>Corynebacterium</taxon>
    </lineage>
</organism>
<dbReference type="Pfam" id="PF08310">
    <property type="entry name" value="LGFP"/>
    <property type="match status" value="4"/>
</dbReference>
<dbReference type="InterPro" id="IPR013207">
    <property type="entry name" value="LGFP"/>
</dbReference>
<protein>
    <recommendedName>
        <fullName evidence="3">LGFP repeat-containing protein</fullName>
    </recommendedName>
</protein>
<dbReference type="AlphaFoldDB" id="A0A9D1UPY1"/>
<sequence>MVHGFPIMGKIEEAFHRLGGFSYFGDATTPESVAAHNGRFQHFRNNASIYWHPHVDRGTAHVVQGRIRDKWSSLGWERSLLGYPLTDEITTPDGVGRFNHFQGGSIYWSPGTDAHQIGGAIKDKWAAQGWETGSLGYPLTDEITTPDGIGRFNRFDHGFIYWSPTTGAHIVDKEVFDVWAAHGWEAGKLGYPTSDKYEFNGGVKQDFEHGAIQIVPATGQVLQRFDDAAYSSYRQIYPIVTTEQVPGVHPAGVHREVSQNMGKYFPLPGCPDVLTVGTTCTFPSAGGQQGPARVTRIADAGFTLTTQQGHPEGQGRILNIRFDTVTALTTAEPGLMFTDGVPRTAYVGSDKTWVRLIVEAFGETSTSRVAGPFISDHVGRQVFGEFAATLRTTLPTSTTVYAPVS</sequence>
<dbReference type="EMBL" id="DXFZ01000060">
    <property type="protein sequence ID" value="HIW95879.1"/>
    <property type="molecule type" value="Genomic_DNA"/>
</dbReference>
<evidence type="ECO:0000313" key="1">
    <source>
        <dbReference type="EMBL" id="HIW95879.1"/>
    </source>
</evidence>
<comment type="caution">
    <text evidence="1">The sequence shown here is derived from an EMBL/GenBank/DDBJ whole genome shotgun (WGS) entry which is preliminary data.</text>
</comment>
<name>A0A9D1UPY1_9CORY</name>
<reference evidence="1" key="2">
    <citation type="submission" date="2021-04" db="EMBL/GenBank/DDBJ databases">
        <authorList>
            <person name="Gilroy R."/>
        </authorList>
    </citation>
    <scope>NUCLEOTIDE SEQUENCE</scope>
    <source>
        <strain evidence="1">4376</strain>
    </source>
</reference>
<proteinExistence type="predicted"/>
<dbReference type="Proteomes" id="UP000824189">
    <property type="component" value="Unassembled WGS sequence"/>
</dbReference>
<gene>
    <name evidence="1" type="ORF">H9867_05265</name>
</gene>
<evidence type="ECO:0008006" key="3">
    <source>
        <dbReference type="Google" id="ProtNLM"/>
    </source>
</evidence>